<dbReference type="Pfam" id="PF01610">
    <property type="entry name" value="DDE_Tnp_ISL3"/>
    <property type="match status" value="1"/>
</dbReference>
<comment type="caution">
    <text evidence="4">The sequence shown here is derived from an EMBL/GenBank/DDBJ whole genome shotgun (WGS) entry which is preliminary data.</text>
</comment>
<evidence type="ECO:0000259" key="2">
    <source>
        <dbReference type="Pfam" id="PF14690"/>
    </source>
</evidence>
<feature type="domain" description="Transposase IS204/IS1001/IS1096/IS1165 DDE" evidence="1">
    <location>
        <begin position="164"/>
        <end position="431"/>
    </location>
</feature>
<organism evidence="4 5">
    <name type="scientific">Nostocoides jenkinsii Ben 74</name>
    <dbReference type="NCBI Taxonomy" id="1193518"/>
    <lineage>
        <taxon>Bacteria</taxon>
        <taxon>Bacillati</taxon>
        <taxon>Actinomycetota</taxon>
        <taxon>Actinomycetes</taxon>
        <taxon>Micrococcales</taxon>
        <taxon>Intrasporangiaceae</taxon>
        <taxon>Nostocoides</taxon>
    </lineage>
</organism>
<protein>
    <submittedName>
        <fullName evidence="4">Transposase</fullName>
    </submittedName>
</protein>
<dbReference type="InterPro" id="IPR047951">
    <property type="entry name" value="Transpos_ISL3"/>
</dbReference>
<evidence type="ECO:0000259" key="1">
    <source>
        <dbReference type="Pfam" id="PF01610"/>
    </source>
</evidence>
<name>A0A077M986_9MICO</name>
<dbReference type="AlphaFoldDB" id="A0A077M986"/>
<dbReference type="NCBIfam" id="NF033550">
    <property type="entry name" value="transpos_ISL3"/>
    <property type="match status" value="1"/>
</dbReference>
<dbReference type="Pfam" id="PF14690">
    <property type="entry name" value="Zn_ribbon_ISL3"/>
    <property type="match status" value="1"/>
</dbReference>
<dbReference type="EMBL" id="CAJC01000002">
    <property type="protein sequence ID" value="CCI51372.1"/>
    <property type="molecule type" value="Genomic_DNA"/>
</dbReference>
<reference evidence="4 5" key="2">
    <citation type="journal article" date="2013" name="ISME J.">
        <title>A metabolic model for members of the genus Tetrasphaera involved in enhanced biological phosphorus removal.</title>
        <authorList>
            <person name="Kristiansen R."/>
            <person name="Nguyen H.T.T."/>
            <person name="Saunders A.M."/>
            <person name="Nielsen J.L."/>
            <person name="Wimmer R."/>
            <person name="Le V.Q."/>
            <person name="McIlroy S.J."/>
            <person name="Petrovski S."/>
            <person name="Seviour R.J."/>
            <person name="Calteau A."/>
            <person name="Nielsen K.L."/>
            <person name="Nielsen P.H."/>
        </authorList>
    </citation>
    <scope>NUCLEOTIDE SEQUENCE [LARGE SCALE GENOMIC DNA]</scope>
    <source>
        <strain evidence="4 5">Ben 74</strain>
    </source>
</reference>
<evidence type="ECO:0000313" key="4">
    <source>
        <dbReference type="EMBL" id="CCI51372.1"/>
    </source>
</evidence>
<dbReference type="STRING" id="1193518.BN13_100038"/>
<gene>
    <name evidence="3" type="ORF">BN13_100038</name>
    <name evidence="4" type="ORF">BN13_100041</name>
</gene>
<dbReference type="PANTHER" id="PTHR33498:SF1">
    <property type="entry name" value="TRANSPOSASE FOR INSERTION SEQUENCE ELEMENT IS1557"/>
    <property type="match status" value="1"/>
</dbReference>
<dbReference type="EMBL" id="CAJC01000002">
    <property type="protein sequence ID" value="CCI51369.1"/>
    <property type="molecule type" value="Genomic_DNA"/>
</dbReference>
<evidence type="ECO:0000313" key="3">
    <source>
        <dbReference type="EMBL" id="CCI51369.1"/>
    </source>
</evidence>
<dbReference type="PANTHER" id="PTHR33498">
    <property type="entry name" value="TRANSPOSASE FOR INSERTION SEQUENCE ELEMENT IS1557"/>
    <property type="match status" value="1"/>
</dbReference>
<keyword evidence="5" id="KW-1185">Reference proteome</keyword>
<dbReference type="InterPro" id="IPR029261">
    <property type="entry name" value="Transposase_Znf"/>
</dbReference>
<sequence>MRYSSGRSRAATRLLGIEGVAVVEVEEDPGGRRLARLVTDDEGAAACPTCGVVSTSVKGHAVTHPRDVPYGEDAVVLEWAKTRWRCRESSCPRGSFTESVPAIPARSRLTCRLRSACGAGIAESFRCVQSGGDFYGVSWPIAHSAFVAHVQEWLTAPPPPVSVLGIDEISRGKRRWARDPATGRWVLVADRWLTGIVDAAGTAGLLAHVEGRTAASVAAWLTGQPQAWREAVTHVAIDLSASYANAIRLALPHAVVVADRFHLVRLANDMLTEVRQHATRELRGRRGRTRHPEWANRRRLLTAHERLRPETFARMWNELLDADEVGVEILHAYTVKERLRHLLDLAPTPGTSVPDRSVISHRLWRFFDQAAGCDIPEVHRLAETVETWWPAIEAGLTTGYSNARSEGYNRLGKHEGRNAFGFRNTRNQERRIRWACTRQHRRETAIICHAMPG</sequence>
<evidence type="ECO:0000313" key="5">
    <source>
        <dbReference type="Proteomes" id="UP000035720"/>
    </source>
</evidence>
<proteinExistence type="predicted"/>
<accession>A0A077M986</accession>
<reference evidence="4" key="1">
    <citation type="submission" date="2012-05" db="EMBL/GenBank/DDBJ databases">
        <authorList>
            <person name="McIlroy S."/>
        </authorList>
    </citation>
    <scope>NUCLEOTIDE SEQUENCE</scope>
    <source>
        <strain evidence="4">Ben 74</strain>
    </source>
</reference>
<feature type="domain" description="Transposase IS204/IS1001/IS1096/IS1165 zinc-finger" evidence="2">
    <location>
        <begin position="45"/>
        <end position="91"/>
    </location>
</feature>
<dbReference type="InterPro" id="IPR002560">
    <property type="entry name" value="Transposase_DDE"/>
</dbReference>
<dbReference type="Proteomes" id="UP000035720">
    <property type="component" value="Unassembled WGS sequence"/>
</dbReference>